<reference evidence="1 2" key="1">
    <citation type="submission" date="2017-04" db="EMBL/GenBank/DDBJ databases">
        <title>Complete genome sequence and characterization of temperature-dependent bacteriophage phiA8-29 infecting Aeromonas.</title>
        <authorList>
            <person name="He Y."/>
            <person name="Yang H."/>
        </authorList>
    </citation>
    <scope>NUCLEOTIDE SEQUENCE [LARGE SCALE GENOMIC DNA]</scope>
</reference>
<keyword evidence="2" id="KW-1185">Reference proteome</keyword>
<accession>A0A1W6DYH9</accession>
<gene>
    <name evidence="1" type="ORF">phiA829_119</name>
</gene>
<dbReference type="Proteomes" id="UP000221506">
    <property type="component" value="Segment"/>
</dbReference>
<dbReference type="EMBL" id="KY914485">
    <property type="protein sequence ID" value="ARK07939.1"/>
    <property type="molecule type" value="Genomic_DNA"/>
</dbReference>
<evidence type="ECO:0000313" key="1">
    <source>
        <dbReference type="EMBL" id="ARK07939.1"/>
    </source>
</evidence>
<name>A0A1W6DYH9_9CAUD</name>
<evidence type="ECO:0000313" key="2">
    <source>
        <dbReference type="Proteomes" id="UP000221506"/>
    </source>
</evidence>
<protein>
    <submittedName>
        <fullName evidence="1">Uncharacterized protein</fullName>
    </submittedName>
</protein>
<sequence>MTFMQKFIQRLSEVGVTISTSGDTWCSTPVGVFTHPEPDRVLYAPNSLLDSPGMTSWISLTAVQIAKEIDPSITVYPATECFPLKIDYTEYEMEPTKVAELTTKTKNMRVLAAAQTLLQNTKTKASQIMGALQNGEAPKLILPDNKVITDV</sequence>
<organism evidence="1 2">
    <name type="scientific">Aeromonas phage phiA8-29</name>
    <dbReference type="NCBI Taxonomy" id="1978922"/>
    <lineage>
        <taxon>Viruses</taxon>
        <taxon>Duplodnaviria</taxon>
        <taxon>Heunggongvirae</taxon>
        <taxon>Uroviricota</taxon>
        <taxon>Caudoviricetes</taxon>
        <taxon>Pantevenvirales</taxon>
        <taxon>Ackermannviridae</taxon>
        <taxon>Tedavirus</taxon>
        <taxon>Tedavirus A829</taxon>
    </lineage>
</organism>
<proteinExistence type="predicted"/>